<dbReference type="Gene3D" id="3.40.470.10">
    <property type="entry name" value="Uracil-DNA glycosylase-like domain"/>
    <property type="match status" value="1"/>
</dbReference>
<dbReference type="NCBIfam" id="NF003589">
    <property type="entry name" value="PRK05254.1-2"/>
    <property type="match status" value="1"/>
</dbReference>
<keyword evidence="11" id="KW-1185">Reference proteome</keyword>
<dbReference type="InterPro" id="IPR002043">
    <property type="entry name" value="UDG_fam1"/>
</dbReference>
<dbReference type="NCBIfam" id="NF003592">
    <property type="entry name" value="PRK05254.1-5"/>
    <property type="match status" value="1"/>
</dbReference>
<dbReference type="GO" id="GO:0005634">
    <property type="term" value="C:nucleus"/>
    <property type="evidence" value="ECO:0007669"/>
    <property type="project" value="UniProtKB-SubCell"/>
</dbReference>
<organism evidence="9 11">
    <name type="scientific">Medicago truncatula</name>
    <name type="common">Barrel medic</name>
    <name type="synonym">Medicago tribuloides</name>
    <dbReference type="NCBI Taxonomy" id="3880"/>
    <lineage>
        <taxon>Eukaryota</taxon>
        <taxon>Viridiplantae</taxon>
        <taxon>Streptophyta</taxon>
        <taxon>Embryophyta</taxon>
        <taxon>Tracheophyta</taxon>
        <taxon>Spermatophyta</taxon>
        <taxon>Magnoliopsida</taxon>
        <taxon>eudicotyledons</taxon>
        <taxon>Gunneridae</taxon>
        <taxon>Pentapetalae</taxon>
        <taxon>rosids</taxon>
        <taxon>fabids</taxon>
        <taxon>Fabales</taxon>
        <taxon>Fabaceae</taxon>
        <taxon>Papilionoideae</taxon>
        <taxon>50 kb inversion clade</taxon>
        <taxon>NPAAA clade</taxon>
        <taxon>Hologalegina</taxon>
        <taxon>IRL clade</taxon>
        <taxon>Trifolieae</taxon>
        <taxon>Medicago</taxon>
    </lineage>
</organism>
<reference evidence="10" key="3">
    <citation type="submission" date="2015-04" db="UniProtKB">
        <authorList>
            <consortium name="EnsemblPlants"/>
        </authorList>
    </citation>
    <scope>IDENTIFICATION</scope>
    <source>
        <strain evidence="10">cv. Jemalong A17</strain>
    </source>
</reference>
<comment type="subcellular location">
    <subcellularLocation>
        <location evidence="7">Mitochondrion</location>
    </subcellularLocation>
    <subcellularLocation>
        <location evidence="7">Nucleus</location>
    </subcellularLocation>
</comment>
<dbReference type="NCBIfam" id="TIGR00628">
    <property type="entry name" value="ung"/>
    <property type="match status" value="1"/>
</dbReference>
<evidence type="ECO:0000256" key="3">
    <source>
        <dbReference type="ARBA" id="ARBA00012030"/>
    </source>
</evidence>
<feature type="domain" description="Uracil-DNA glycosylase-like" evidence="8">
    <location>
        <begin position="108"/>
        <end position="270"/>
    </location>
</feature>
<evidence type="ECO:0000256" key="1">
    <source>
        <dbReference type="ARBA" id="ARBA00001400"/>
    </source>
</evidence>
<dbReference type="FunFam" id="3.40.470.10:FF:000001">
    <property type="entry name" value="Uracil-DNA glycosylase"/>
    <property type="match status" value="1"/>
</dbReference>
<keyword evidence="7" id="KW-0539">Nucleus</keyword>
<dbReference type="NCBIfam" id="NF003588">
    <property type="entry name" value="PRK05254.1-1"/>
    <property type="match status" value="1"/>
</dbReference>
<dbReference type="SUPFAM" id="SSF52141">
    <property type="entry name" value="Uracil-DNA glycosylase-like"/>
    <property type="match status" value="1"/>
</dbReference>
<keyword evidence="4 7" id="KW-0227">DNA damage</keyword>
<dbReference type="EnsemblPlants" id="KEH30562">
    <property type="protein sequence ID" value="KEH30562"/>
    <property type="gene ID" value="MTR_4g074300"/>
</dbReference>
<evidence type="ECO:0000313" key="9">
    <source>
        <dbReference type="EMBL" id="KEH30562.1"/>
    </source>
</evidence>
<keyword evidence="5 7" id="KW-0378">Hydrolase</keyword>
<evidence type="ECO:0000256" key="6">
    <source>
        <dbReference type="ARBA" id="ARBA00023204"/>
    </source>
</evidence>
<dbReference type="InterPro" id="IPR005122">
    <property type="entry name" value="Uracil-DNA_glycosylase-like"/>
</dbReference>
<comment type="catalytic activity">
    <reaction evidence="1 7">
        <text>Hydrolyzes single-stranded DNA or mismatched double-stranded DNA and polynucleotides, releasing free uracil.</text>
        <dbReference type="EC" id="3.2.2.27"/>
    </reaction>
</comment>
<comment type="similarity">
    <text evidence="2 7">Belongs to the uracil-DNA glycosylase (UDG) superfamily. UNG family.</text>
</comment>
<dbReference type="Pfam" id="PF03167">
    <property type="entry name" value="UDG"/>
    <property type="match status" value="1"/>
</dbReference>
<dbReference type="Proteomes" id="UP000002051">
    <property type="component" value="Chromosome 4"/>
</dbReference>
<name>A0A072ULI5_MEDTR</name>
<dbReference type="SMART" id="SM00987">
    <property type="entry name" value="UreE_C"/>
    <property type="match status" value="1"/>
</dbReference>
<dbReference type="KEGG" id="mtr:25492830"/>
<reference evidence="9 11" key="2">
    <citation type="journal article" date="2014" name="BMC Genomics">
        <title>An improved genome release (version Mt4.0) for the model legume Medicago truncatula.</title>
        <authorList>
            <person name="Tang H."/>
            <person name="Krishnakumar V."/>
            <person name="Bidwell S."/>
            <person name="Rosen B."/>
            <person name="Chan A."/>
            <person name="Zhou S."/>
            <person name="Gentzbittel L."/>
            <person name="Childs K.L."/>
            <person name="Yandell M."/>
            <person name="Gundlach H."/>
            <person name="Mayer K.F."/>
            <person name="Schwartz D.C."/>
            <person name="Town C.D."/>
        </authorList>
    </citation>
    <scope>GENOME REANNOTATION</scope>
    <source>
        <strain evidence="9">A17</strain>
        <strain evidence="10 11">cv. Jemalong A17</strain>
    </source>
</reference>
<dbReference type="PANTHER" id="PTHR11264:SF0">
    <property type="entry name" value="URACIL-DNA GLYCOSYLASE"/>
    <property type="match status" value="1"/>
</dbReference>
<dbReference type="OrthoDB" id="10031947at2759"/>
<dbReference type="GO" id="GO:0005739">
    <property type="term" value="C:mitochondrion"/>
    <property type="evidence" value="ECO:0007669"/>
    <property type="project" value="UniProtKB-SubCell"/>
</dbReference>
<sequence>MASSYSEGLKTYGSSALSAEEKYNQNLTLSKRNRRICLERLPKHNDKSMATGRIKLPDMLVEQSWLEALPGEFQKPYAPALCMFVQNEIFAFKDSVYPPSHLIFNALNTTPFHSVKAVILGQEPYDGPGQAMGLSYSVPEGVKVPSILKNVFKELKKDIGCSIPSHGNLEKWALQGVLLLNAVLTGRKNEDNLNSHANIGWEQFTDVVIKTISEKKEGVVFLMWGESAQEKIRLIDQTKHHILKAEHPSVLTVKRGFFGCKHFSKTNQLLEQKGFDPIDWQL</sequence>
<dbReference type="AlphaFoldDB" id="A0A072ULI5"/>
<dbReference type="PANTHER" id="PTHR11264">
    <property type="entry name" value="URACIL-DNA GLYCOSYLASE"/>
    <property type="match status" value="1"/>
</dbReference>
<gene>
    <name evidence="10" type="primary">25492830</name>
    <name evidence="9" type="ordered locus">MTR_4g074300</name>
</gene>
<evidence type="ECO:0000256" key="7">
    <source>
        <dbReference type="HAMAP-Rule" id="MF_03166"/>
    </source>
</evidence>
<reference evidence="9 11" key="1">
    <citation type="journal article" date="2011" name="Nature">
        <title>The Medicago genome provides insight into the evolution of rhizobial symbioses.</title>
        <authorList>
            <person name="Young N.D."/>
            <person name="Debelle F."/>
            <person name="Oldroyd G.E."/>
            <person name="Geurts R."/>
            <person name="Cannon S.B."/>
            <person name="Udvardi M.K."/>
            <person name="Benedito V.A."/>
            <person name="Mayer K.F."/>
            <person name="Gouzy J."/>
            <person name="Schoof H."/>
            <person name="Van de Peer Y."/>
            <person name="Proost S."/>
            <person name="Cook D.R."/>
            <person name="Meyers B.C."/>
            <person name="Spannagl M."/>
            <person name="Cheung F."/>
            <person name="De Mita S."/>
            <person name="Krishnakumar V."/>
            <person name="Gundlach H."/>
            <person name="Zhou S."/>
            <person name="Mudge J."/>
            <person name="Bharti A.K."/>
            <person name="Murray J.D."/>
            <person name="Naoumkina M.A."/>
            <person name="Rosen B."/>
            <person name="Silverstein K.A."/>
            <person name="Tang H."/>
            <person name="Rombauts S."/>
            <person name="Zhao P.X."/>
            <person name="Zhou P."/>
            <person name="Barbe V."/>
            <person name="Bardou P."/>
            <person name="Bechner M."/>
            <person name="Bellec A."/>
            <person name="Berger A."/>
            <person name="Berges H."/>
            <person name="Bidwell S."/>
            <person name="Bisseling T."/>
            <person name="Choisne N."/>
            <person name="Couloux A."/>
            <person name="Denny R."/>
            <person name="Deshpande S."/>
            <person name="Dai X."/>
            <person name="Doyle J.J."/>
            <person name="Dudez A.M."/>
            <person name="Farmer A.D."/>
            <person name="Fouteau S."/>
            <person name="Franken C."/>
            <person name="Gibelin C."/>
            <person name="Gish J."/>
            <person name="Goldstein S."/>
            <person name="Gonzalez A.J."/>
            <person name="Green P.J."/>
            <person name="Hallab A."/>
            <person name="Hartog M."/>
            <person name="Hua A."/>
            <person name="Humphray S.J."/>
            <person name="Jeong D.H."/>
            <person name="Jing Y."/>
            <person name="Jocker A."/>
            <person name="Kenton S.M."/>
            <person name="Kim D.J."/>
            <person name="Klee K."/>
            <person name="Lai H."/>
            <person name="Lang C."/>
            <person name="Lin S."/>
            <person name="Macmil S.L."/>
            <person name="Magdelenat G."/>
            <person name="Matthews L."/>
            <person name="McCorrison J."/>
            <person name="Monaghan E.L."/>
            <person name="Mun J.H."/>
            <person name="Najar F.Z."/>
            <person name="Nicholson C."/>
            <person name="Noirot C."/>
            <person name="O'Bleness M."/>
            <person name="Paule C.R."/>
            <person name="Poulain J."/>
            <person name="Prion F."/>
            <person name="Qin B."/>
            <person name="Qu C."/>
            <person name="Retzel E.F."/>
            <person name="Riddle C."/>
            <person name="Sallet E."/>
            <person name="Samain S."/>
            <person name="Samson N."/>
            <person name="Sanders I."/>
            <person name="Saurat O."/>
            <person name="Scarpelli C."/>
            <person name="Schiex T."/>
            <person name="Segurens B."/>
            <person name="Severin A.J."/>
            <person name="Sherrier D.J."/>
            <person name="Shi R."/>
            <person name="Sims S."/>
            <person name="Singer S.R."/>
            <person name="Sinharoy S."/>
            <person name="Sterck L."/>
            <person name="Viollet A."/>
            <person name="Wang B.B."/>
            <person name="Wang K."/>
            <person name="Wang M."/>
            <person name="Wang X."/>
            <person name="Warfsmann J."/>
            <person name="Weissenbach J."/>
            <person name="White D.D."/>
            <person name="White J.D."/>
            <person name="Wiley G.B."/>
            <person name="Wincker P."/>
            <person name="Xing Y."/>
            <person name="Yang L."/>
            <person name="Yao Z."/>
            <person name="Ying F."/>
            <person name="Zhai J."/>
            <person name="Zhou L."/>
            <person name="Zuber A."/>
            <person name="Denarie J."/>
            <person name="Dixon R.A."/>
            <person name="May G.D."/>
            <person name="Schwartz D.C."/>
            <person name="Rogers J."/>
            <person name="Quetier F."/>
            <person name="Town C.D."/>
            <person name="Roe B.A."/>
        </authorList>
    </citation>
    <scope>NUCLEOTIDE SEQUENCE [LARGE SCALE GENOMIC DNA]</scope>
    <source>
        <strain evidence="9">A17</strain>
        <strain evidence="10 11">cv. Jemalong A17</strain>
    </source>
</reference>
<dbReference type="EMBL" id="CM001220">
    <property type="protein sequence ID" value="KEH30562.1"/>
    <property type="molecule type" value="Genomic_DNA"/>
</dbReference>
<evidence type="ECO:0000256" key="5">
    <source>
        <dbReference type="ARBA" id="ARBA00022801"/>
    </source>
</evidence>
<dbReference type="GO" id="GO:0004844">
    <property type="term" value="F:uracil DNA N-glycosylase activity"/>
    <property type="evidence" value="ECO:0000318"/>
    <property type="project" value="GO_Central"/>
</dbReference>
<evidence type="ECO:0000256" key="4">
    <source>
        <dbReference type="ARBA" id="ARBA00022763"/>
    </source>
</evidence>
<protein>
    <recommendedName>
        <fullName evidence="3 7">Uracil-DNA glycosylase</fullName>
        <shortName evidence="7">UDG</shortName>
        <ecNumber evidence="3 7">3.2.2.27</ecNumber>
    </recommendedName>
</protein>
<dbReference type="EC" id="3.2.2.27" evidence="3 7"/>
<evidence type="ECO:0000313" key="11">
    <source>
        <dbReference type="Proteomes" id="UP000002051"/>
    </source>
</evidence>
<keyword evidence="6 7" id="KW-0234">DNA repair</keyword>
<accession>A0A072ULI5</accession>
<evidence type="ECO:0000256" key="2">
    <source>
        <dbReference type="ARBA" id="ARBA00008184"/>
    </source>
</evidence>
<dbReference type="SMART" id="SM00986">
    <property type="entry name" value="UDG"/>
    <property type="match status" value="1"/>
</dbReference>
<dbReference type="GO" id="GO:0097510">
    <property type="term" value="P:base-excision repair, AP site formation via deaminated base removal"/>
    <property type="evidence" value="ECO:0000318"/>
    <property type="project" value="GO_Central"/>
</dbReference>
<dbReference type="STRING" id="3880.A0A072ULI5"/>
<evidence type="ECO:0000313" key="10">
    <source>
        <dbReference type="EnsemblPlants" id="KEH30562"/>
    </source>
</evidence>
<comment type="function">
    <text evidence="7">Excises uracil residues from the DNA which can arise as a result of misincorporation of dUMP residues by DNA polymerase or due to deamination of cytosine.</text>
</comment>
<comment type="caution">
    <text evidence="7">Lacks conserved residue(s) required for the propagation of feature annotation.</text>
</comment>
<dbReference type="HOGENOM" id="CLU_032162_1_0_1"/>
<keyword evidence="7" id="KW-0496">Mitochondrion</keyword>
<dbReference type="CDD" id="cd10027">
    <property type="entry name" value="UDG-F1-like"/>
    <property type="match status" value="1"/>
</dbReference>
<dbReference type="InterPro" id="IPR036895">
    <property type="entry name" value="Uracil-DNA_glycosylase-like_sf"/>
</dbReference>
<dbReference type="HAMAP" id="MF_00148">
    <property type="entry name" value="UDG"/>
    <property type="match status" value="1"/>
</dbReference>
<proteinExistence type="inferred from homology"/>
<evidence type="ECO:0000259" key="8">
    <source>
        <dbReference type="SMART" id="SM00986"/>
    </source>
</evidence>